<proteinExistence type="predicted"/>
<dbReference type="FunFam" id="3.40.50.970:FF:000022">
    <property type="entry name" value="2-oxoglutarate ferredoxin oxidoreductase alpha subunit"/>
    <property type="match status" value="1"/>
</dbReference>
<dbReference type="SUPFAM" id="SSF52518">
    <property type="entry name" value="Thiamin diphosphate-binding fold (THDP-binding)"/>
    <property type="match status" value="1"/>
</dbReference>
<dbReference type="InterPro" id="IPR052368">
    <property type="entry name" value="2-oxoacid_oxidoreductase"/>
</dbReference>
<evidence type="ECO:0000259" key="3">
    <source>
        <dbReference type="Pfam" id="PF17147"/>
    </source>
</evidence>
<dbReference type="EMBL" id="CP045798">
    <property type="protein sequence ID" value="QNB48071.1"/>
    <property type="molecule type" value="Genomic_DNA"/>
</dbReference>
<dbReference type="NCBIfam" id="NF006412">
    <property type="entry name" value="PRK08659.1"/>
    <property type="match status" value="1"/>
</dbReference>
<dbReference type="Proteomes" id="UP000515847">
    <property type="component" value="Chromosome"/>
</dbReference>
<keyword evidence="1" id="KW-0560">Oxidoreductase</keyword>
<dbReference type="InterPro" id="IPR033412">
    <property type="entry name" value="PFOR_II"/>
</dbReference>
<evidence type="ECO:0000313" key="5">
    <source>
        <dbReference type="Proteomes" id="UP000515847"/>
    </source>
</evidence>
<dbReference type="Pfam" id="PF01855">
    <property type="entry name" value="POR_N"/>
    <property type="match status" value="1"/>
</dbReference>
<dbReference type="KEGG" id="tfr:BR63_18445"/>
<dbReference type="CDD" id="cd07034">
    <property type="entry name" value="TPP_PYR_PFOR_IOR-alpha_like"/>
    <property type="match status" value="1"/>
</dbReference>
<protein>
    <submittedName>
        <fullName evidence="4">2-oxoacid:acceptor oxidoreductase subunit alpha</fullName>
    </submittedName>
</protein>
<dbReference type="InterPro" id="IPR002880">
    <property type="entry name" value="Pyrv_Fd/Flavodoxin_OxRdtase_N"/>
</dbReference>
<dbReference type="Pfam" id="PF17147">
    <property type="entry name" value="PFOR_II"/>
    <property type="match status" value="1"/>
</dbReference>
<name>A0A7G6E7L7_THEFR</name>
<dbReference type="Gene3D" id="3.40.50.920">
    <property type="match status" value="1"/>
</dbReference>
<feature type="domain" description="Pyruvate:ferredoxin oxidoreductase core" evidence="3">
    <location>
        <begin position="270"/>
        <end position="363"/>
    </location>
</feature>
<dbReference type="InterPro" id="IPR029061">
    <property type="entry name" value="THDP-binding"/>
</dbReference>
<organism evidence="4 5">
    <name type="scientific">Thermanaerosceptrum fracticalcis</name>
    <dbReference type="NCBI Taxonomy" id="1712410"/>
    <lineage>
        <taxon>Bacteria</taxon>
        <taxon>Bacillati</taxon>
        <taxon>Bacillota</taxon>
        <taxon>Clostridia</taxon>
        <taxon>Eubacteriales</taxon>
        <taxon>Peptococcaceae</taxon>
        <taxon>Thermanaerosceptrum</taxon>
    </lineage>
</organism>
<sequence>MSQTMLVQGNHACALGALAAGVRFFAGYPITPSTEIAEILAKELPKVGGKFIQMEDEIASMGAICGASLGGFKAITATSGPGFSLMQELIGYASLAEIPLVIVNVQRGGPSTGQPTSPSQSDVMQARWGSHGDRGVIALVPSSVQESYQLMIDAVNLAERFRTPVIFLMDEVVGHMREKLVIPKTTPTIINRRKPEPGELPYAPGPDGVPALPPFGEGYHFHVTGLIHDETGFPTGSPEVTEKTIKRLHQKLENNMDEILRYDELHSADAEYLIISYGCSARSAEEAVRMAREKGIKAGLLRLISIWPFPSDLIEEKCARFKKVFVAEMNYGQVTGEVTKVLGRSKVQPVLRVDTQMITPRQILEAITREGN</sequence>
<dbReference type="PANTHER" id="PTHR43088:SF1">
    <property type="entry name" value="SUBUNIT OF PYRUVATE:FLAVODOXIN OXIDOREDUCTASE"/>
    <property type="match status" value="1"/>
</dbReference>
<evidence type="ECO:0000313" key="4">
    <source>
        <dbReference type="EMBL" id="QNB48071.1"/>
    </source>
</evidence>
<accession>A0A7G6E7L7</accession>
<dbReference type="OrthoDB" id="9794954at2"/>
<reference evidence="4 5" key="1">
    <citation type="journal article" date="2019" name="Front. Microbiol.">
        <title>Thermoanaerosceptrum fracticalcis gen. nov. sp. nov., a Novel Fumarate-Fermenting Microorganism From a Deep Fractured Carbonate Aquifer of the US Great Basin.</title>
        <authorList>
            <person name="Hamilton-Brehm S.D."/>
            <person name="Stewart L.E."/>
            <person name="Zavarin M."/>
            <person name="Caldwell M."/>
            <person name="Lawson P.A."/>
            <person name="Onstott T.C."/>
            <person name="Grzymski J."/>
            <person name="Neveux I."/>
            <person name="Lollar B.S."/>
            <person name="Russell C.E."/>
            <person name="Moser D.P."/>
        </authorList>
    </citation>
    <scope>NUCLEOTIDE SEQUENCE [LARGE SCALE GENOMIC DNA]</scope>
    <source>
        <strain evidence="4 5">DRI-13</strain>
    </source>
</reference>
<feature type="domain" description="Pyruvate flavodoxin/ferredoxin oxidoreductase pyrimidine binding" evidence="2">
    <location>
        <begin position="16"/>
        <end position="241"/>
    </location>
</feature>
<dbReference type="SUPFAM" id="SSF52922">
    <property type="entry name" value="TK C-terminal domain-like"/>
    <property type="match status" value="1"/>
</dbReference>
<dbReference type="PANTHER" id="PTHR43088">
    <property type="entry name" value="SUBUNIT OF PYRUVATE:FLAVODOXIN OXIDOREDUCTASE-RELATED"/>
    <property type="match status" value="1"/>
</dbReference>
<dbReference type="GO" id="GO:0016491">
    <property type="term" value="F:oxidoreductase activity"/>
    <property type="evidence" value="ECO:0007669"/>
    <property type="project" value="UniProtKB-KW"/>
</dbReference>
<evidence type="ECO:0000256" key="1">
    <source>
        <dbReference type="ARBA" id="ARBA00023002"/>
    </source>
</evidence>
<dbReference type="RefSeq" id="WP_034420449.1">
    <property type="nucleotide sequence ID" value="NZ_CP045798.1"/>
</dbReference>
<dbReference type="Gene3D" id="3.40.50.970">
    <property type="match status" value="1"/>
</dbReference>
<dbReference type="InterPro" id="IPR009014">
    <property type="entry name" value="Transketo_C/PFOR_II"/>
</dbReference>
<gene>
    <name evidence="4" type="ORF">BR63_18445</name>
</gene>
<evidence type="ECO:0000259" key="2">
    <source>
        <dbReference type="Pfam" id="PF01855"/>
    </source>
</evidence>
<dbReference type="AlphaFoldDB" id="A0A7G6E7L7"/>
<keyword evidence="5" id="KW-1185">Reference proteome</keyword>